<geneLocation type="plasmid" evidence="2">
    <name>unnamed</name>
</geneLocation>
<proteinExistence type="predicted"/>
<feature type="transmembrane region" description="Helical" evidence="1">
    <location>
        <begin position="44"/>
        <end position="68"/>
    </location>
</feature>
<evidence type="ECO:0000313" key="3">
    <source>
        <dbReference type="Proteomes" id="UP000019024"/>
    </source>
</evidence>
<reference evidence="2 3" key="1">
    <citation type="submission" date="2014-01" db="EMBL/GenBank/DDBJ databases">
        <authorList>
            <consortium name="DOE Joint Genome Institute"/>
            <person name="Anderson I."/>
            <person name="Huntemann M."/>
            <person name="Han J."/>
            <person name="Chen A."/>
            <person name="Kyrpides N."/>
            <person name="Mavromatis K."/>
            <person name="Markowitz V."/>
            <person name="Palaniappan K."/>
            <person name="Ivanova N."/>
            <person name="Schaumberg A."/>
            <person name="Pati A."/>
            <person name="Liolios K."/>
            <person name="Nordberg H.P."/>
            <person name="Cantor M.N."/>
            <person name="Hua S.X."/>
            <person name="Woyke T."/>
        </authorList>
    </citation>
    <scope>NUCLEOTIDE SEQUENCE [LARGE SCALE GENOMIC DNA]</scope>
    <source>
        <strain evidence="2 3">XH-48</strain>
        <plasmid evidence="3">1</plasmid>
    </source>
</reference>
<dbReference type="GeneID" id="25146783"/>
<dbReference type="HOGENOM" id="CLU_2678765_0_0_2"/>
<evidence type="ECO:0000256" key="1">
    <source>
        <dbReference type="SAM" id="Phobius"/>
    </source>
</evidence>
<dbReference type="eggNOG" id="arCOG11153">
    <property type="taxonomic scope" value="Archaea"/>
</dbReference>
<dbReference type="EMBL" id="CP007056">
    <property type="protein sequence ID" value="AHG01370.1"/>
    <property type="molecule type" value="Genomic_DNA"/>
</dbReference>
<dbReference type="Proteomes" id="UP000019024">
    <property type="component" value="Plasmid unnamed"/>
</dbReference>
<name>W0JVW0_9EURY</name>
<keyword evidence="1" id="KW-0472">Membrane</keyword>
<dbReference type="AlphaFoldDB" id="W0JVW0"/>
<feature type="transmembrane region" description="Helical" evidence="1">
    <location>
        <begin position="19"/>
        <end position="38"/>
    </location>
</feature>
<dbReference type="RefSeq" id="WP_049954287.1">
    <property type="nucleotide sequence ID" value="NZ_CP007056.1"/>
</dbReference>
<organism evidence="2 3">
    <name type="scientific">Halostagnicola larsenii XH-48</name>
    <dbReference type="NCBI Taxonomy" id="797299"/>
    <lineage>
        <taxon>Archaea</taxon>
        <taxon>Methanobacteriati</taxon>
        <taxon>Methanobacteriota</taxon>
        <taxon>Stenosarchaea group</taxon>
        <taxon>Halobacteria</taxon>
        <taxon>Halobacteriales</taxon>
        <taxon>Natrialbaceae</taxon>
        <taxon>Halostagnicola</taxon>
    </lineage>
</organism>
<protein>
    <recommendedName>
        <fullName evidence="4">Transporter</fullName>
    </recommendedName>
</protein>
<evidence type="ECO:0008006" key="4">
    <source>
        <dbReference type="Google" id="ProtNLM"/>
    </source>
</evidence>
<accession>W0JVW0</accession>
<keyword evidence="3" id="KW-1185">Reference proteome</keyword>
<dbReference type="KEGG" id="hlr:HALLA_03010"/>
<keyword evidence="1" id="KW-0812">Transmembrane</keyword>
<keyword evidence="2" id="KW-0614">Plasmid</keyword>
<sequence length="74" mass="8150">MSEATFVDVLCRSRHKFRLLFMVSVLSLVILGVALPAIERGTGTYVITVVQIVTFLVIGSFSLGMMILCSRRAD</sequence>
<evidence type="ECO:0000313" key="2">
    <source>
        <dbReference type="EMBL" id="AHG01370.1"/>
    </source>
</evidence>
<keyword evidence="1" id="KW-1133">Transmembrane helix</keyword>
<dbReference type="OrthoDB" id="186655at2157"/>
<gene>
    <name evidence="2" type="ORF">HALLA_03010</name>
</gene>